<gene>
    <name evidence="1" type="ORF">CLBCK_18520</name>
</gene>
<name>A0A1S8SAC4_CLOBE</name>
<evidence type="ECO:0000313" key="1">
    <source>
        <dbReference type="EMBL" id="OOM62314.1"/>
    </source>
</evidence>
<proteinExistence type="predicted"/>
<protein>
    <submittedName>
        <fullName evidence="1">Uncharacterized protein</fullName>
    </submittedName>
</protein>
<dbReference type="RefSeq" id="WP_077838494.1">
    <property type="nucleotide sequence ID" value="NZ_JABTAE010000001.1"/>
</dbReference>
<sequence length="203" mass="24290">MIQLIKREFEKLDDLVKYVNNTSINYGYLKDYQIIKEDDKYNVILNFDIPEICDFFELAKLKLVEDENKFICKNKYSIDVQEKSGDTWLSSIFFSDLKEGFQIQGTFGFKNTATLIEITYDSSKDCFNLELRNASFEHKVGQDYVENTLCVEYIDHEVIYNHLVKLLFNRGYLIDKLSLNNLKKDLYYVAKWLNRRNFYKYEK</sequence>
<evidence type="ECO:0000313" key="2">
    <source>
        <dbReference type="Proteomes" id="UP000190973"/>
    </source>
</evidence>
<dbReference type="AlphaFoldDB" id="A0A1S8SAC4"/>
<accession>A0A1S8SAC4</accession>
<organism evidence="1 2">
    <name type="scientific">Clostridium beijerinckii</name>
    <name type="common">Clostridium MP</name>
    <dbReference type="NCBI Taxonomy" id="1520"/>
    <lineage>
        <taxon>Bacteria</taxon>
        <taxon>Bacillati</taxon>
        <taxon>Bacillota</taxon>
        <taxon>Clostridia</taxon>
        <taxon>Eubacteriales</taxon>
        <taxon>Clostridiaceae</taxon>
        <taxon>Clostridium</taxon>
    </lineage>
</organism>
<dbReference type="EMBL" id="LZZI01000025">
    <property type="protein sequence ID" value="OOM62314.1"/>
    <property type="molecule type" value="Genomic_DNA"/>
</dbReference>
<comment type="caution">
    <text evidence="1">The sequence shown here is derived from an EMBL/GenBank/DDBJ whole genome shotgun (WGS) entry which is preliminary data.</text>
</comment>
<dbReference type="Proteomes" id="UP000190973">
    <property type="component" value="Unassembled WGS sequence"/>
</dbReference>
<reference evidence="1 2" key="1">
    <citation type="submission" date="2016-05" db="EMBL/GenBank/DDBJ databases">
        <title>Microbial solvent formation.</title>
        <authorList>
            <person name="Poehlein A."/>
            <person name="Montoya Solano J.D."/>
            <person name="Flitsch S."/>
            <person name="Krabben P."/>
            <person name="Duerre P."/>
            <person name="Daniel R."/>
        </authorList>
    </citation>
    <scope>NUCLEOTIDE SEQUENCE [LARGE SCALE GENOMIC DNA]</scope>
    <source>
        <strain evidence="1 2">DSM 53</strain>
    </source>
</reference>